<dbReference type="AlphaFoldDB" id="A0A382Q2S9"/>
<dbReference type="EMBL" id="UINC01111226">
    <property type="protein sequence ID" value="SVC79290.1"/>
    <property type="molecule type" value="Genomic_DNA"/>
</dbReference>
<accession>A0A382Q2S9</accession>
<gene>
    <name evidence="1" type="ORF">METZ01_LOCUS332144</name>
</gene>
<protein>
    <submittedName>
        <fullName evidence="1">Uncharacterized protein</fullName>
    </submittedName>
</protein>
<proteinExistence type="predicted"/>
<sequence>MPLFFQRVVNEKLIYNTNQFVLQELSKA</sequence>
<reference evidence="1" key="1">
    <citation type="submission" date="2018-05" db="EMBL/GenBank/DDBJ databases">
        <authorList>
            <person name="Lanie J.A."/>
            <person name="Ng W.-L."/>
            <person name="Kazmierczak K.M."/>
            <person name="Andrzejewski T.M."/>
            <person name="Davidsen T.M."/>
            <person name="Wayne K.J."/>
            <person name="Tettelin H."/>
            <person name="Glass J.I."/>
            <person name="Rusch D."/>
            <person name="Podicherti R."/>
            <person name="Tsui H.-C.T."/>
            <person name="Winkler M.E."/>
        </authorList>
    </citation>
    <scope>NUCLEOTIDE SEQUENCE</scope>
</reference>
<evidence type="ECO:0000313" key="1">
    <source>
        <dbReference type="EMBL" id="SVC79290.1"/>
    </source>
</evidence>
<organism evidence="1">
    <name type="scientific">marine metagenome</name>
    <dbReference type="NCBI Taxonomy" id="408172"/>
    <lineage>
        <taxon>unclassified sequences</taxon>
        <taxon>metagenomes</taxon>
        <taxon>ecological metagenomes</taxon>
    </lineage>
</organism>
<name>A0A382Q2S9_9ZZZZ</name>